<protein>
    <submittedName>
        <fullName evidence="2">Uncharacterized protein</fullName>
    </submittedName>
</protein>
<dbReference type="RefSeq" id="XP_013271096.1">
    <property type="nucleotide sequence ID" value="XM_013415642.1"/>
</dbReference>
<dbReference type="HOGENOM" id="CLU_2062759_0_0_1"/>
<evidence type="ECO:0000313" key="2">
    <source>
        <dbReference type="EMBL" id="KIX03960.1"/>
    </source>
</evidence>
<feature type="chain" id="PRO_5013198276" evidence="1">
    <location>
        <begin position="16"/>
        <end position="119"/>
    </location>
</feature>
<organism evidence="2 3">
    <name type="scientific">Rhinocladiella mackenziei CBS 650.93</name>
    <dbReference type="NCBI Taxonomy" id="1442369"/>
    <lineage>
        <taxon>Eukaryota</taxon>
        <taxon>Fungi</taxon>
        <taxon>Dikarya</taxon>
        <taxon>Ascomycota</taxon>
        <taxon>Pezizomycotina</taxon>
        <taxon>Eurotiomycetes</taxon>
        <taxon>Chaetothyriomycetidae</taxon>
        <taxon>Chaetothyriales</taxon>
        <taxon>Herpotrichiellaceae</taxon>
        <taxon>Rhinocladiella</taxon>
    </lineage>
</organism>
<dbReference type="STRING" id="1442369.A0A0D2J4P1"/>
<keyword evidence="3" id="KW-1185">Reference proteome</keyword>
<accession>A0A0D2J4P1</accession>
<dbReference type="GeneID" id="25295584"/>
<feature type="signal peptide" evidence="1">
    <location>
        <begin position="1"/>
        <end position="15"/>
    </location>
</feature>
<keyword evidence="1" id="KW-0732">Signal</keyword>
<gene>
    <name evidence="2" type="ORF">Z518_07513</name>
</gene>
<evidence type="ECO:0000256" key="1">
    <source>
        <dbReference type="SAM" id="SignalP"/>
    </source>
</evidence>
<reference evidence="2 3" key="1">
    <citation type="submission" date="2015-01" db="EMBL/GenBank/DDBJ databases">
        <title>The Genome Sequence of Rhinocladiella mackenzie CBS 650.93.</title>
        <authorList>
            <consortium name="The Broad Institute Genomics Platform"/>
            <person name="Cuomo C."/>
            <person name="de Hoog S."/>
            <person name="Gorbushina A."/>
            <person name="Stielow B."/>
            <person name="Teixiera M."/>
            <person name="Abouelleil A."/>
            <person name="Chapman S.B."/>
            <person name="Priest M."/>
            <person name="Young S.K."/>
            <person name="Wortman J."/>
            <person name="Nusbaum C."/>
            <person name="Birren B."/>
        </authorList>
    </citation>
    <scope>NUCLEOTIDE SEQUENCE [LARGE SCALE GENOMIC DNA]</scope>
    <source>
        <strain evidence="2 3">CBS 650.93</strain>
    </source>
</reference>
<sequence>MQFFSLALLVAGANAAALNVRGGGGDWGKTCVPVTSYVTDTVTTTAYQTDYVTVKEYKTVVNTVTDTATVTTTEYKPVYKTETITDTATTTNTAYITPAPIKEYVTVTAPCSKTWADWS</sequence>
<name>A0A0D2J4P1_9EURO</name>
<dbReference type="Proteomes" id="UP000053617">
    <property type="component" value="Unassembled WGS sequence"/>
</dbReference>
<dbReference type="AlphaFoldDB" id="A0A0D2J4P1"/>
<dbReference type="EMBL" id="KN847479">
    <property type="protein sequence ID" value="KIX03960.1"/>
    <property type="molecule type" value="Genomic_DNA"/>
</dbReference>
<proteinExistence type="predicted"/>
<dbReference type="VEuPathDB" id="FungiDB:Z518_07513"/>
<evidence type="ECO:0000313" key="3">
    <source>
        <dbReference type="Proteomes" id="UP000053617"/>
    </source>
</evidence>